<dbReference type="CDD" id="cd11293">
    <property type="entry name" value="gelsolin_S4_like"/>
    <property type="match status" value="1"/>
</dbReference>
<proteinExistence type="predicted"/>
<gene>
    <name evidence="2" type="ORF">ERUC_LOCUS37330</name>
</gene>
<sequence length="221" mass="25745">MFLSKTTFKWRIGDLTYLSWNRIRGGGRWTKALYFICIRTQEAGDDAEAMEEDEMVVNEPEVEKKREQKPGPAPEYDECDVRCLMKAAPPKEEPQAYIDCRGNLQIWRVNGQEKILLQAADHSKFYRGDCYVFQYSYPEEEKEEILTGTWFGKQSVEEERASAVSMASKMAESMKFVPAQARIYEGKEPLQFFVIMQSFIVFKEPFNSDNHLINISMLLHH</sequence>
<dbReference type="InterPro" id="IPR007122">
    <property type="entry name" value="Villin/Gelsolin"/>
</dbReference>
<dbReference type="EMBL" id="CAKOAT010635154">
    <property type="protein sequence ID" value="CAH8384847.1"/>
    <property type="molecule type" value="Genomic_DNA"/>
</dbReference>
<organism evidence="2 3">
    <name type="scientific">Eruca vesicaria subsp. sativa</name>
    <name type="common">Garden rocket</name>
    <name type="synonym">Eruca sativa</name>
    <dbReference type="NCBI Taxonomy" id="29727"/>
    <lineage>
        <taxon>Eukaryota</taxon>
        <taxon>Viridiplantae</taxon>
        <taxon>Streptophyta</taxon>
        <taxon>Embryophyta</taxon>
        <taxon>Tracheophyta</taxon>
        <taxon>Spermatophyta</taxon>
        <taxon>Magnoliopsida</taxon>
        <taxon>eudicotyledons</taxon>
        <taxon>Gunneridae</taxon>
        <taxon>Pentapetalae</taxon>
        <taxon>rosids</taxon>
        <taxon>malvids</taxon>
        <taxon>Brassicales</taxon>
        <taxon>Brassicaceae</taxon>
        <taxon>Brassiceae</taxon>
        <taxon>Eruca</taxon>
    </lineage>
</organism>
<dbReference type="SUPFAM" id="SSF55753">
    <property type="entry name" value="Actin depolymerizing proteins"/>
    <property type="match status" value="1"/>
</dbReference>
<dbReference type="PANTHER" id="PTHR11977:SF138">
    <property type="entry name" value="VILLIN-4"/>
    <property type="match status" value="1"/>
</dbReference>
<evidence type="ECO:0000313" key="3">
    <source>
        <dbReference type="Proteomes" id="UP001642260"/>
    </source>
</evidence>
<dbReference type="AlphaFoldDB" id="A0ABC8LN46"/>
<dbReference type="InterPro" id="IPR029006">
    <property type="entry name" value="ADF-H/Gelsolin-like_dom_sf"/>
</dbReference>
<dbReference type="PANTHER" id="PTHR11977">
    <property type="entry name" value="VILLIN"/>
    <property type="match status" value="1"/>
</dbReference>
<dbReference type="SMART" id="SM00262">
    <property type="entry name" value="GEL"/>
    <property type="match status" value="1"/>
</dbReference>
<comment type="caution">
    <text evidence="2">The sequence shown here is derived from an EMBL/GenBank/DDBJ whole genome shotgun (WGS) entry which is preliminary data.</text>
</comment>
<reference evidence="2 3" key="1">
    <citation type="submission" date="2022-03" db="EMBL/GenBank/DDBJ databases">
        <authorList>
            <person name="Macdonald S."/>
            <person name="Ahmed S."/>
            <person name="Newling K."/>
        </authorList>
    </citation>
    <scope>NUCLEOTIDE SEQUENCE [LARGE SCALE GENOMIC DNA]</scope>
</reference>
<name>A0ABC8LN46_ERUVS</name>
<evidence type="ECO:0000256" key="1">
    <source>
        <dbReference type="SAM" id="MobiDB-lite"/>
    </source>
</evidence>
<feature type="region of interest" description="Disordered" evidence="1">
    <location>
        <begin position="54"/>
        <end position="75"/>
    </location>
</feature>
<keyword evidence="3" id="KW-1185">Reference proteome</keyword>
<protein>
    <submittedName>
        <fullName evidence="2">Uncharacterized protein</fullName>
    </submittedName>
</protein>
<dbReference type="PRINTS" id="PR00597">
    <property type="entry name" value="GELSOLIN"/>
</dbReference>
<dbReference type="Proteomes" id="UP001642260">
    <property type="component" value="Unassembled WGS sequence"/>
</dbReference>
<evidence type="ECO:0000313" key="2">
    <source>
        <dbReference type="EMBL" id="CAH8384847.1"/>
    </source>
</evidence>
<dbReference type="Gene3D" id="3.40.20.10">
    <property type="entry name" value="Severin"/>
    <property type="match status" value="1"/>
</dbReference>
<accession>A0ABC8LN46</accession>